<evidence type="ECO:0000313" key="2">
    <source>
        <dbReference type="Proteomes" id="UP001548189"/>
    </source>
</evidence>
<sequence>MNISNDNISDFNVKVNEMGFGKPISEDESISFALSIGFENILEKFSEYFNDFIEREAEDPEPDEYLDGVYLELKRAGFPDLENIIDSHLDLFCRLVSEELRSEFLGYVLGTANRAEDKSLFVIQSLNNLEAKGSYIFCEGVGYLINK</sequence>
<name>A0ABV2BZT1_9GAMM</name>
<dbReference type="RefSeq" id="WP_353898030.1">
    <property type="nucleotide sequence ID" value="NZ_JBEVCJ010000069.1"/>
</dbReference>
<gene>
    <name evidence="1" type="ORF">ABVT43_20115</name>
</gene>
<comment type="caution">
    <text evidence="1">The sequence shown here is derived from an EMBL/GenBank/DDBJ whole genome shotgun (WGS) entry which is preliminary data.</text>
</comment>
<protein>
    <submittedName>
        <fullName evidence="1">Uncharacterized protein</fullName>
    </submittedName>
</protein>
<dbReference type="EMBL" id="JBEVCJ010000069">
    <property type="protein sequence ID" value="MET1257447.1"/>
    <property type="molecule type" value="Genomic_DNA"/>
</dbReference>
<dbReference type="Proteomes" id="UP001548189">
    <property type="component" value="Unassembled WGS sequence"/>
</dbReference>
<keyword evidence="2" id="KW-1185">Reference proteome</keyword>
<accession>A0ABV2BZT1</accession>
<organism evidence="1 2">
    <name type="scientific">Aliikangiella maris</name>
    <dbReference type="NCBI Taxonomy" id="3162458"/>
    <lineage>
        <taxon>Bacteria</taxon>
        <taxon>Pseudomonadati</taxon>
        <taxon>Pseudomonadota</taxon>
        <taxon>Gammaproteobacteria</taxon>
        <taxon>Oceanospirillales</taxon>
        <taxon>Pleioneaceae</taxon>
        <taxon>Aliikangiella</taxon>
    </lineage>
</organism>
<evidence type="ECO:0000313" key="1">
    <source>
        <dbReference type="EMBL" id="MET1257447.1"/>
    </source>
</evidence>
<proteinExistence type="predicted"/>
<reference evidence="1 2" key="1">
    <citation type="submission" date="2024-06" db="EMBL/GenBank/DDBJ databases">
        <authorList>
            <person name="Li F."/>
        </authorList>
    </citation>
    <scope>NUCLEOTIDE SEQUENCE [LARGE SCALE GENOMIC DNA]</scope>
    <source>
        <strain evidence="1 2">GXAS 311</strain>
    </source>
</reference>